<dbReference type="KEGG" id="asn:102368616"/>
<evidence type="ECO:0000256" key="2">
    <source>
        <dbReference type="SAM" id="MobiDB-lite"/>
    </source>
</evidence>
<evidence type="ECO:0000313" key="3">
    <source>
        <dbReference type="Proteomes" id="UP000189705"/>
    </source>
</evidence>
<evidence type="ECO:0000256" key="1">
    <source>
        <dbReference type="SAM" id="Coils"/>
    </source>
</evidence>
<sequence>CRLCCQAGCGQCVSELHQGIFHCVNLLDTVYQEEKLTFFSSLKKVRAINEKLEKEISSHQKAAEMMLNNEAEIITMEFEEIFKNLEMKKKQLLEDLENQRSKKEKELQIWKKMKGIHKITIESFLKDCEKLVDECDPQRFLEVACGLNKRMKTQLDLMHIASSYEKEPEYTQKQMDIKSVVKEILALQLTPVEHCIVKADLPSGGNESLPGNFVFKNSVKHWKDQKTIHKTFYPVAGQEETFTDGGGICTRLMSISGMLAFQNMSPEELRYKYYMGHRKTSDQVKMPTAHINKKHKFVIGSLKSASSSVSHFCSSAKVKDMEIMKTEKLEREKAFDNTSVSKSCSQGFSIPPMNRDFPVVSSDLKLLNGTGSQEVSKHPPPSDESKSSVARDKVQVPQSSEKQTCFSTAPSLPQLATASDTTSNSTERLPLSSFVRGSGDDSLPKFNKAVATVSFQKANIASAFPSLLFIWETVIPKLKWIIKKEIRIQS</sequence>
<reference evidence="4" key="1">
    <citation type="submission" date="2025-08" db="UniProtKB">
        <authorList>
            <consortium name="RefSeq"/>
        </authorList>
    </citation>
    <scope>IDENTIFICATION</scope>
</reference>
<dbReference type="RefSeq" id="XP_006025536.2">
    <property type="nucleotide sequence ID" value="XM_006025474.3"/>
</dbReference>
<dbReference type="OrthoDB" id="252722at2759"/>
<evidence type="ECO:0000313" key="4">
    <source>
        <dbReference type="RefSeq" id="XP_006025536.2"/>
    </source>
</evidence>
<dbReference type="STRING" id="38654.A0A1U7RT98"/>
<dbReference type="AlphaFoldDB" id="A0A1U7RT98"/>
<feature type="non-terminal residue" evidence="4">
    <location>
        <position position="1"/>
    </location>
</feature>
<dbReference type="eggNOG" id="KOG2177">
    <property type="taxonomic scope" value="Eukaryota"/>
</dbReference>
<protein>
    <submittedName>
        <fullName evidence="4">Uncharacterized protein LOC102368616</fullName>
    </submittedName>
</protein>
<gene>
    <name evidence="4" type="primary">LOC102368616</name>
</gene>
<keyword evidence="3" id="KW-1185">Reference proteome</keyword>
<keyword evidence="1" id="KW-0175">Coiled coil</keyword>
<dbReference type="InParanoid" id="A0A1U7RT98"/>
<name>A0A1U7RT98_ALLSI</name>
<feature type="compositionally biased region" description="Polar residues" evidence="2">
    <location>
        <begin position="396"/>
        <end position="427"/>
    </location>
</feature>
<feature type="region of interest" description="Disordered" evidence="2">
    <location>
        <begin position="370"/>
        <end position="431"/>
    </location>
</feature>
<proteinExistence type="predicted"/>
<dbReference type="GeneID" id="102368616"/>
<dbReference type="Gene3D" id="1.10.10.2360">
    <property type="match status" value="1"/>
</dbReference>
<feature type="coiled-coil region" evidence="1">
    <location>
        <begin position="42"/>
        <end position="113"/>
    </location>
</feature>
<organism evidence="3 4">
    <name type="scientific">Alligator sinensis</name>
    <name type="common">Chinese alligator</name>
    <dbReference type="NCBI Taxonomy" id="38654"/>
    <lineage>
        <taxon>Eukaryota</taxon>
        <taxon>Metazoa</taxon>
        <taxon>Chordata</taxon>
        <taxon>Craniata</taxon>
        <taxon>Vertebrata</taxon>
        <taxon>Euteleostomi</taxon>
        <taxon>Archelosauria</taxon>
        <taxon>Archosauria</taxon>
        <taxon>Crocodylia</taxon>
        <taxon>Alligatoridae</taxon>
        <taxon>Alligatorinae</taxon>
        <taxon>Alligator</taxon>
    </lineage>
</organism>
<feature type="compositionally biased region" description="Basic and acidic residues" evidence="2">
    <location>
        <begin position="375"/>
        <end position="394"/>
    </location>
</feature>
<dbReference type="Proteomes" id="UP000189705">
    <property type="component" value="Unplaced"/>
</dbReference>
<accession>A0A1U7RT98</accession>